<protein>
    <submittedName>
        <fullName evidence="1">Uncharacterized protein</fullName>
    </submittedName>
</protein>
<dbReference type="STRING" id="77166.U4UKZ5"/>
<dbReference type="AlphaFoldDB" id="U4UKZ5"/>
<proteinExistence type="predicted"/>
<accession>U4UKZ5</accession>
<evidence type="ECO:0000313" key="2">
    <source>
        <dbReference type="Proteomes" id="UP000030742"/>
    </source>
</evidence>
<evidence type="ECO:0000313" key="1">
    <source>
        <dbReference type="EMBL" id="ERL94744.1"/>
    </source>
</evidence>
<dbReference type="OrthoDB" id="6484170at2759"/>
<dbReference type="EMBL" id="KB632399">
    <property type="protein sequence ID" value="ERL94744.1"/>
    <property type="molecule type" value="Genomic_DNA"/>
</dbReference>
<name>U4UKZ5_DENPD</name>
<dbReference type="Proteomes" id="UP000030742">
    <property type="component" value="Unassembled WGS sequence"/>
</dbReference>
<reference evidence="1 2" key="1">
    <citation type="journal article" date="2013" name="Genome Biol.">
        <title>Draft genome of the mountain pine beetle, Dendroctonus ponderosae Hopkins, a major forest pest.</title>
        <authorList>
            <person name="Keeling C.I."/>
            <person name="Yuen M.M."/>
            <person name="Liao N.Y."/>
            <person name="Docking T.R."/>
            <person name="Chan S.K."/>
            <person name="Taylor G.A."/>
            <person name="Palmquist D.L."/>
            <person name="Jackman S.D."/>
            <person name="Nguyen A."/>
            <person name="Li M."/>
            <person name="Henderson H."/>
            <person name="Janes J.K."/>
            <person name="Zhao Y."/>
            <person name="Pandoh P."/>
            <person name="Moore R."/>
            <person name="Sperling F.A."/>
            <person name="Huber D.P."/>
            <person name="Birol I."/>
            <person name="Jones S.J."/>
            <person name="Bohlmann J."/>
        </authorList>
    </citation>
    <scope>NUCLEOTIDE SEQUENCE</scope>
</reference>
<gene>
    <name evidence="1" type="ORF">D910_12018</name>
</gene>
<sequence>MSTLGHIPNVNATIKHSQNYTDYKSLIYLMYNPDFIIDVDSYWQHQTNEHFSNLSGTVNTLTPFKGLEKGILVTKIFYTEDKHLRGVAEIDLDHKKMLVAMEGKFRKLMDSMFIANISTTEEKYQCQFKISKKDRHFVALITYPDGNLGTEVLFALNDLIDFDVKIFLATPIEFLQKVLIVAKLHTGKADFRIGWNSLLLGFSGIAHYVNIIDFQYTYKIYTPIKDFEENGLVAKLIFKKGLDFETSLQLSRYKVNVS</sequence>
<organism evidence="1 2">
    <name type="scientific">Dendroctonus ponderosae</name>
    <name type="common">Mountain pine beetle</name>
    <dbReference type="NCBI Taxonomy" id="77166"/>
    <lineage>
        <taxon>Eukaryota</taxon>
        <taxon>Metazoa</taxon>
        <taxon>Ecdysozoa</taxon>
        <taxon>Arthropoda</taxon>
        <taxon>Hexapoda</taxon>
        <taxon>Insecta</taxon>
        <taxon>Pterygota</taxon>
        <taxon>Neoptera</taxon>
        <taxon>Endopterygota</taxon>
        <taxon>Coleoptera</taxon>
        <taxon>Polyphaga</taxon>
        <taxon>Cucujiformia</taxon>
        <taxon>Curculionidae</taxon>
        <taxon>Scolytinae</taxon>
        <taxon>Dendroctonus</taxon>
    </lineage>
</organism>